<organism evidence="1 2">
    <name type="scientific">Dreissena polymorpha</name>
    <name type="common">Zebra mussel</name>
    <name type="synonym">Mytilus polymorpha</name>
    <dbReference type="NCBI Taxonomy" id="45954"/>
    <lineage>
        <taxon>Eukaryota</taxon>
        <taxon>Metazoa</taxon>
        <taxon>Spiralia</taxon>
        <taxon>Lophotrochozoa</taxon>
        <taxon>Mollusca</taxon>
        <taxon>Bivalvia</taxon>
        <taxon>Autobranchia</taxon>
        <taxon>Heteroconchia</taxon>
        <taxon>Euheterodonta</taxon>
        <taxon>Imparidentia</taxon>
        <taxon>Neoheterodontei</taxon>
        <taxon>Myida</taxon>
        <taxon>Dreissenoidea</taxon>
        <taxon>Dreissenidae</taxon>
        <taxon>Dreissena</taxon>
    </lineage>
</organism>
<gene>
    <name evidence="1" type="ORF">DPMN_046679</name>
</gene>
<dbReference type="Proteomes" id="UP000828390">
    <property type="component" value="Unassembled WGS sequence"/>
</dbReference>
<proteinExistence type="predicted"/>
<accession>A0A9D4I140</accession>
<name>A0A9D4I140_DREPO</name>
<sequence length="74" mass="7995">MHSGSADGALNLTEDSGYSRCITISNIAGLVCYTAESDFADQNVDTTPEKMTIGCSYLTDDSGERRCITIELCY</sequence>
<evidence type="ECO:0000313" key="1">
    <source>
        <dbReference type="EMBL" id="KAH3739987.1"/>
    </source>
</evidence>
<reference evidence="1" key="2">
    <citation type="submission" date="2020-11" db="EMBL/GenBank/DDBJ databases">
        <authorList>
            <person name="McCartney M.A."/>
            <person name="Auch B."/>
            <person name="Kono T."/>
            <person name="Mallez S."/>
            <person name="Becker A."/>
            <person name="Gohl D.M."/>
            <person name="Silverstein K.A.T."/>
            <person name="Koren S."/>
            <person name="Bechman K.B."/>
            <person name="Herman A."/>
            <person name="Abrahante J.E."/>
            <person name="Garbe J."/>
        </authorList>
    </citation>
    <scope>NUCLEOTIDE SEQUENCE</scope>
    <source>
        <strain evidence="1">Duluth1</strain>
        <tissue evidence="1">Whole animal</tissue>
    </source>
</reference>
<reference evidence="1" key="1">
    <citation type="journal article" date="2019" name="bioRxiv">
        <title>The Genome of the Zebra Mussel, Dreissena polymorpha: A Resource for Invasive Species Research.</title>
        <authorList>
            <person name="McCartney M.A."/>
            <person name="Auch B."/>
            <person name="Kono T."/>
            <person name="Mallez S."/>
            <person name="Zhang Y."/>
            <person name="Obille A."/>
            <person name="Becker A."/>
            <person name="Abrahante J.E."/>
            <person name="Garbe J."/>
            <person name="Badalamenti J.P."/>
            <person name="Herman A."/>
            <person name="Mangelson H."/>
            <person name="Liachko I."/>
            <person name="Sullivan S."/>
            <person name="Sone E.D."/>
            <person name="Koren S."/>
            <person name="Silverstein K.A.T."/>
            <person name="Beckman K.B."/>
            <person name="Gohl D.M."/>
        </authorList>
    </citation>
    <scope>NUCLEOTIDE SEQUENCE</scope>
    <source>
        <strain evidence="1">Duluth1</strain>
        <tissue evidence="1">Whole animal</tissue>
    </source>
</reference>
<protein>
    <submittedName>
        <fullName evidence="1">Uncharacterized protein</fullName>
    </submittedName>
</protein>
<dbReference type="AlphaFoldDB" id="A0A9D4I140"/>
<dbReference type="EMBL" id="JAIWYP010000011">
    <property type="protein sequence ID" value="KAH3739987.1"/>
    <property type="molecule type" value="Genomic_DNA"/>
</dbReference>
<keyword evidence="2" id="KW-1185">Reference proteome</keyword>
<evidence type="ECO:0000313" key="2">
    <source>
        <dbReference type="Proteomes" id="UP000828390"/>
    </source>
</evidence>
<comment type="caution">
    <text evidence="1">The sequence shown here is derived from an EMBL/GenBank/DDBJ whole genome shotgun (WGS) entry which is preliminary data.</text>
</comment>